<feature type="domain" description="Xylose isomerase-like TIM barrel" evidence="1">
    <location>
        <begin position="20"/>
        <end position="253"/>
    </location>
</feature>
<reference evidence="2 3" key="1">
    <citation type="submission" date="2017-06" db="EMBL/GenBank/DDBJ databases">
        <title>Investigating the central metabolism of Clostridium thermosuccinogenes.</title>
        <authorList>
            <person name="Koendjbiharie J.G."/>
            <person name="van Kranenburg R."/>
        </authorList>
    </citation>
    <scope>NUCLEOTIDE SEQUENCE [LARGE SCALE GENOMIC DNA]</scope>
    <source>
        <strain evidence="2 3">DSM 5806</strain>
    </source>
</reference>
<dbReference type="AlphaFoldDB" id="A0A2K2FIM9"/>
<dbReference type="KEGG" id="cthd:CDO33_01315"/>
<gene>
    <name evidence="2" type="ORF">CDQ84_10705</name>
</gene>
<dbReference type="PANTHER" id="PTHR12110">
    <property type="entry name" value="HYDROXYPYRUVATE ISOMERASE"/>
    <property type="match status" value="1"/>
</dbReference>
<keyword evidence="3" id="KW-1185">Reference proteome</keyword>
<name>A0A2K2FIM9_9CLOT</name>
<proteinExistence type="predicted"/>
<organism evidence="2 3">
    <name type="scientific">Clostridium thermosuccinogenes</name>
    <dbReference type="NCBI Taxonomy" id="84032"/>
    <lineage>
        <taxon>Bacteria</taxon>
        <taxon>Bacillati</taxon>
        <taxon>Bacillota</taxon>
        <taxon>Clostridia</taxon>
        <taxon>Eubacteriales</taxon>
        <taxon>Clostridiaceae</taxon>
        <taxon>Clostridium</taxon>
    </lineage>
</organism>
<dbReference type="EMBL" id="NIOJ01000026">
    <property type="protein sequence ID" value="PNT98600.1"/>
    <property type="molecule type" value="Genomic_DNA"/>
</dbReference>
<dbReference type="SUPFAM" id="SSF51658">
    <property type="entry name" value="Xylose isomerase-like"/>
    <property type="match status" value="1"/>
</dbReference>
<comment type="caution">
    <text evidence="2">The sequence shown here is derived from an EMBL/GenBank/DDBJ whole genome shotgun (WGS) entry which is preliminary data.</text>
</comment>
<dbReference type="Pfam" id="PF01261">
    <property type="entry name" value="AP_endonuc_2"/>
    <property type="match status" value="1"/>
</dbReference>
<dbReference type="PANTHER" id="PTHR12110:SF41">
    <property type="entry name" value="INOSOSE DEHYDRATASE"/>
    <property type="match status" value="1"/>
</dbReference>
<dbReference type="InterPro" id="IPR013022">
    <property type="entry name" value="Xyl_isomerase-like_TIM-brl"/>
</dbReference>
<sequence>MICPGLVSVTFRQLKPREIVDLTRKAGLHGIEWGGDIHVPHGDIKTAEEVHKMTIDSGLSVTSYGSYYRVGCEDDNFDLFRQVLETAVKLEAPVIRVWAGTKASSDADDKYRERVAWCSKKIAELAEPAGINISFEYHGGTLTDTLESALALYDRIHHKNIRSYWQPRTALSPEENKKELESVLPLLSNIHVFHWTLDDHGNTLRHPLADGREVWKNYLSCLKGLPDKRYALLEFVEKDDPAQFLKDAQVLKELLD</sequence>
<evidence type="ECO:0000313" key="3">
    <source>
        <dbReference type="Proteomes" id="UP000236151"/>
    </source>
</evidence>
<dbReference type="RefSeq" id="WP_103081738.1">
    <property type="nucleotide sequence ID" value="NZ_CP021850.1"/>
</dbReference>
<protein>
    <recommendedName>
        <fullName evidence="1">Xylose isomerase-like TIM barrel domain-containing protein</fullName>
    </recommendedName>
</protein>
<dbReference type="Gene3D" id="3.20.20.150">
    <property type="entry name" value="Divalent-metal-dependent TIM barrel enzymes"/>
    <property type="match status" value="1"/>
</dbReference>
<dbReference type="Proteomes" id="UP000236151">
    <property type="component" value="Unassembled WGS sequence"/>
</dbReference>
<dbReference type="InterPro" id="IPR036237">
    <property type="entry name" value="Xyl_isomerase-like_sf"/>
</dbReference>
<evidence type="ECO:0000313" key="2">
    <source>
        <dbReference type="EMBL" id="PNT98600.1"/>
    </source>
</evidence>
<evidence type="ECO:0000259" key="1">
    <source>
        <dbReference type="Pfam" id="PF01261"/>
    </source>
</evidence>
<dbReference type="InterPro" id="IPR050312">
    <property type="entry name" value="IolE/XylAMocC-like"/>
</dbReference>
<dbReference type="OrthoDB" id="9815124at2"/>
<accession>A0A2K2FIM9</accession>